<proteinExistence type="predicted"/>
<dbReference type="AlphaFoldDB" id="A0A2Z5JLH4"/>
<reference evidence="2 3" key="1">
    <citation type="journal article" date="2018" name="Front. Microbiol.">
        <title>Genome Sequencing of Streptomyces atratus SCSIOZH16 and Activation Production of Nocardamine via Metabolic Engineering.</title>
        <authorList>
            <person name="Li Y."/>
            <person name="Zhang C."/>
            <person name="Liu C."/>
            <person name="Ju J."/>
            <person name="Ma J."/>
        </authorList>
    </citation>
    <scope>NUCLEOTIDE SEQUENCE [LARGE SCALE GENOMIC DNA]</scope>
    <source>
        <strain evidence="2 3">SCSIO_ZH16</strain>
    </source>
</reference>
<evidence type="ECO:0000313" key="3">
    <source>
        <dbReference type="Proteomes" id="UP000252698"/>
    </source>
</evidence>
<feature type="region of interest" description="Disordered" evidence="1">
    <location>
        <begin position="1"/>
        <end position="36"/>
    </location>
</feature>
<feature type="compositionally biased region" description="Polar residues" evidence="1">
    <location>
        <begin position="1"/>
        <end position="19"/>
    </location>
</feature>
<sequence>MAGTTMPRTTATVQPQPKTVSRRRPDGASALRGGRAVCAGEPDAALYLRGLPEPPTVSSSSAGEHADGGGVRRFGSQQPTE</sequence>
<dbReference type="EMBL" id="CP027306">
    <property type="protein sequence ID" value="AXE81316.1"/>
    <property type="molecule type" value="Genomic_DNA"/>
</dbReference>
<name>A0A2Z5JLH4_STRAR</name>
<gene>
    <name evidence="2" type="ORF">C5746_35110</name>
</gene>
<organism evidence="2 3">
    <name type="scientific">Streptomyces atratus</name>
    <dbReference type="NCBI Taxonomy" id="1893"/>
    <lineage>
        <taxon>Bacteria</taxon>
        <taxon>Bacillati</taxon>
        <taxon>Actinomycetota</taxon>
        <taxon>Actinomycetes</taxon>
        <taxon>Kitasatosporales</taxon>
        <taxon>Streptomycetaceae</taxon>
        <taxon>Streptomyces</taxon>
    </lineage>
</organism>
<evidence type="ECO:0000256" key="1">
    <source>
        <dbReference type="SAM" id="MobiDB-lite"/>
    </source>
</evidence>
<accession>A0A2Z5JLH4</accession>
<feature type="region of interest" description="Disordered" evidence="1">
    <location>
        <begin position="49"/>
        <end position="81"/>
    </location>
</feature>
<dbReference type="KEGG" id="sata:C5746_35110"/>
<protein>
    <submittedName>
        <fullName evidence="2">Uncharacterized protein</fullName>
    </submittedName>
</protein>
<dbReference type="Proteomes" id="UP000252698">
    <property type="component" value="Chromosome"/>
</dbReference>
<evidence type="ECO:0000313" key="2">
    <source>
        <dbReference type="EMBL" id="AXE81316.1"/>
    </source>
</evidence>